<proteinExistence type="predicted"/>
<dbReference type="EMBL" id="GEDG01027836">
    <property type="protein sequence ID" value="JAP13575.1"/>
    <property type="molecule type" value="Transcribed_RNA"/>
</dbReference>
<dbReference type="AlphaFoldDB" id="A0A0V0H0M5"/>
<protein>
    <submittedName>
        <fullName evidence="1">Putative ovule protein</fullName>
    </submittedName>
</protein>
<evidence type="ECO:0000313" key="1">
    <source>
        <dbReference type="EMBL" id="JAP13575.1"/>
    </source>
</evidence>
<name>A0A0V0H0M5_SOLCH</name>
<sequence length="62" mass="7098">MYFVKFLVAFKHFGCVADRCQEKCLVTSLAVSFYELLFGGNCQMVTSLKKLVLLLCLRGERE</sequence>
<accession>A0A0V0H0M5</accession>
<reference evidence="1" key="1">
    <citation type="submission" date="2015-12" db="EMBL/GenBank/DDBJ databases">
        <title>Gene expression during late stages of embryo sac development: a critical building block for successful pollen-pistil interactions.</title>
        <authorList>
            <person name="Liu Y."/>
            <person name="Joly V."/>
            <person name="Sabar M."/>
            <person name="Matton D.P."/>
        </authorList>
    </citation>
    <scope>NUCLEOTIDE SEQUENCE</scope>
</reference>
<organism evidence="1">
    <name type="scientific">Solanum chacoense</name>
    <name type="common">Chaco potato</name>
    <dbReference type="NCBI Taxonomy" id="4108"/>
    <lineage>
        <taxon>Eukaryota</taxon>
        <taxon>Viridiplantae</taxon>
        <taxon>Streptophyta</taxon>
        <taxon>Embryophyta</taxon>
        <taxon>Tracheophyta</taxon>
        <taxon>Spermatophyta</taxon>
        <taxon>Magnoliopsida</taxon>
        <taxon>eudicotyledons</taxon>
        <taxon>Gunneridae</taxon>
        <taxon>Pentapetalae</taxon>
        <taxon>asterids</taxon>
        <taxon>lamiids</taxon>
        <taxon>Solanales</taxon>
        <taxon>Solanaceae</taxon>
        <taxon>Solanoideae</taxon>
        <taxon>Solaneae</taxon>
        <taxon>Solanum</taxon>
    </lineage>
</organism>